<dbReference type="GO" id="GO:0005737">
    <property type="term" value="C:cytoplasm"/>
    <property type="evidence" value="ECO:0007669"/>
    <property type="project" value="TreeGrafter"/>
</dbReference>
<dbReference type="GO" id="GO:0070042">
    <property type="term" value="F:rRNA (uridine-N3-)-methyltransferase activity"/>
    <property type="evidence" value="ECO:0007669"/>
    <property type="project" value="InterPro"/>
</dbReference>
<dbReference type="Proteomes" id="UP000886885">
    <property type="component" value="Chromosome 11D"/>
</dbReference>
<evidence type="ECO:0000313" key="3">
    <source>
        <dbReference type="EMBL" id="KAG6755657.1"/>
    </source>
</evidence>
<dbReference type="OrthoDB" id="273345at2759"/>
<protein>
    <recommendedName>
        <fullName evidence="2">25S rRNA (uridine-N(3))-methyltransferase BMT5-like domain-containing protein</fullName>
    </recommendedName>
</protein>
<dbReference type="AlphaFoldDB" id="A0A8X7YUL5"/>
<dbReference type="FunFam" id="3.40.50.150:FF:000440">
    <property type="entry name" value="Os09g0479300 protein"/>
    <property type="match status" value="1"/>
</dbReference>
<comment type="caution">
    <text evidence="3">The sequence shown here is derived from an EMBL/GenBank/DDBJ whole genome shotgun (WGS) entry which is preliminary data.</text>
</comment>
<name>A0A8X7YUL5_POPTO</name>
<sequence>MADKQAVKQVDIGKGEDKEKWVKQYSSKHQILLVGEGDFSVSRCLARSFGSGSKIVASSLDSYDVVIKKYKKAKSNLESLKELGASTLYGVDATKMKHHLTLGMQKFDRIIFNFPHAGFYLKEDNNLMIEMHKELVGNFFGNANDTLQASGEIHVTHKTSPPFCHWNILELARRNDDFKIEDYPGYSNKRGEGDRCDQHFPLGECSTFKFRSSHTDKSDSTLKFRSSHTDKSDSALKSKDLGSFRVSQWKYGNVRKSHLIEEFLKQLSE</sequence>
<evidence type="ECO:0000259" key="2">
    <source>
        <dbReference type="Pfam" id="PF10354"/>
    </source>
</evidence>
<keyword evidence="4" id="KW-1185">Reference proteome</keyword>
<gene>
    <name evidence="3" type="ORF">POTOM_041490</name>
</gene>
<organism evidence="3 4">
    <name type="scientific">Populus tomentosa</name>
    <name type="common">Chinese white poplar</name>
    <dbReference type="NCBI Taxonomy" id="118781"/>
    <lineage>
        <taxon>Eukaryota</taxon>
        <taxon>Viridiplantae</taxon>
        <taxon>Streptophyta</taxon>
        <taxon>Embryophyta</taxon>
        <taxon>Tracheophyta</taxon>
        <taxon>Spermatophyta</taxon>
        <taxon>Magnoliopsida</taxon>
        <taxon>eudicotyledons</taxon>
        <taxon>Gunneridae</taxon>
        <taxon>Pentapetalae</taxon>
        <taxon>rosids</taxon>
        <taxon>fabids</taxon>
        <taxon>Malpighiales</taxon>
        <taxon>Salicaceae</taxon>
        <taxon>Saliceae</taxon>
        <taxon>Populus</taxon>
    </lineage>
</organism>
<dbReference type="EMBL" id="JAAWWB010000022">
    <property type="protein sequence ID" value="KAG6755657.1"/>
    <property type="molecule type" value="Genomic_DNA"/>
</dbReference>
<reference evidence="3" key="1">
    <citation type="journal article" date="2020" name="bioRxiv">
        <title>Hybrid origin of Populus tomentosa Carr. identified through genome sequencing and phylogenomic analysis.</title>
        <authorList>
            <person name="An X."/>
            <person name="Gao K."/>
            <person name="Chen Z."/>
            <person name="Li J."/>
            <person name="Yang X."/>
            <person name="Yang X."/>
            <person name="Zhou J."/>
            <person name="Guo T."/>
            <person name="Zhao T."/>
            <person name="Huang S."/>
            <person name="Miao D."/>
            <person name="Khan W.U."/>
            <person name="Rao P."/>
            <person name="Ye M."/>
            <person name="Lei B."/>
            <person name="Liao W."/>
            <person name="Wang J."/>
            <person name="Ji L."/>
            <person name="Li Y."/>
            <person name="Guo B."/>
            <person name="Mustafa N.S."/>
            <person name="Li S."/>
            <person name="Yun Q."/>
            <person name="Keller S.R."/>
            <person name="Mao J."/>
            <person name="Zhang R."/>
            <person name="Strauss S.H."/>
        </authorList>
    </citation>
    <scope>NUCLEOTIDE SEQUENCE</scope>
    <source>
        <strain evidence="3">GM15</strain>
        <tissue evidence="3">Leaf</tissue>
    </source>
</reference>
<feature type="region of interest" description="Disordered" evidence="1">
    <location>
        <begin position="215"/>
        <end position="235"/>
    </location>
</feature>
<dbReference type="PANTHER" id="PTHR11538">
    <property type="entry name" value="PHENYLALANYL-TRNA SYNTHETASE"/>
    <property type="match status" value="1"/>
</dbReference>
<feature type="domain" description="25S rRNA (uridine-N(3))-methyltransferase BMT5-like" evidence="2">
    <location>
        <begin position="32"/>
        <end position="190"/>
    </location>
</feature>
<proteinExistence type="predicted"/>
<dbReference type="Pfam" id="PF10354">
    <property type="entry name" value="BMT5-like"/>
    <property type="match status" value="1"/>
</dbReference>
<dbReference type="PANTHER" id="PTHR11538:SF26">
    <property type="entry name" value="FERREDOXIN-FOLD ANTICODON-BINDING DOMAIN-CONTAINING PROTEIN 1"/>
    <property type="match status" value="1"/>
</dbReference>
<accession>A0A8X7YUL5</accession>
<dbReference type="InterPro" id="IPR019446">
    <property type="entry name" value="BMT5-like"/>
</dbReference>
<dbReference type="GO" id="GO:0070475">
    <property type="term" value="P:rRNA base methylation"/>
    <property type="evidence" value="ECO:0007669"/>
    <property type="project" value="InterPro"/>
</dbReference>
<evidence type="ECO:0000313" key="4">
    <source>
        <dbReference type="Proteomes" id="UP000886885"/>
    </source>
</evidence>
<evidence type="ECO:0000256" key="1">
    <source>
        <dbReference type="SAM" id="MobiDB-lite"/>
    </source>
</evidence>